<dbReference type="PANTHER" id="PTHR42923">
    <property type="entry name" value="PROTOPORPHYRINOGEN OXIDASE"/>
    <property type="match status" value="1"/>
</dbReference>
<protein>
    <submittedName>
        <fullName evidence="2">FAD-dependent oxidoreductase</fullName>
    </submittedName>
</protein>
<evidence type="ECO:0000313" key="2">
    <source>
        <dbReference type="EMBL" id="THJ32165.1"/>
    </source>
</evidence>
<keyword evidence="3" id="KW-1185">Reference proteome</keyword>
<dbReference type="Pfam" id="PF01593">
    <property type="entry name" value="Amino_oxidase"/>
    <property type="match status" value="1"/>
</dbReference>
<dbReference type="PANTHER" id="PTHR42923:SF17">
    <property type="entry name" value="AMINE OXIDASE DOMAIN-CONTAINING PROTEIN"/>
    <property type="match status" value="1"/>
</dbReference>
<organism evidence="2 3">
    <name type="scientific">Lampropedia aestuarii</name>
    <dbReference type="NCBI Taxonomy" id="2562762"/>
    <lineage>
        <taxon>Bacteria</taxon>
        <taxon>Pseudomonadati</taxon>
        <taxon>Pseudomonadota</taxon>
        <taxon>Betaproteobacteria</taxon>
        <taxon>Burkholderiales</taxon>
        <taxon>Comamonadaceae</taxon>
        <taxon>Lampropedia</taxon>
    </lineage>
</organism>
<name>A0A4S5BMQ6_9BURK</name>
<feature type="domain" description="Amine oxidase" evidence="1">
    <location>
        <begin position="26"/>
        <end position="342"/>
    </location>
</feature>
<proteinExistence type="predicted"/>
<dbReference type="Gene3D" id="1.10.405.20">
    <property type="match status" value="1"/>
</dbReference>
<dbReference type="PROSITE" id="PS51257">
    <property type="entry name" value="PROKAR_LIPOPROTEIN"/>
    <property type="match status" value="1"/>
</dbReference>
<dbReference type="RefSeq" id="WP_136407110.1">
    <property type="nucleotide sequence ID" value="NZ_SSWX01000017.1"/>
</dbReference>
<dbReference type="Gene3D" id="3.50.50.60">
    <property type="entry name" value="FAD/NAD(P)-binding domain"/>
    <property type="match status" value="1"/>
</dbReference>
<dbReference type="InterPro" id="IPR036188">
    <property type="entry name" value="FAD/NAD-bd_sf"/>
</dbReference>
<dbReference type="OrthoDB" id="20837at2"/>
<dbReference type="Proteomes" id="UP000306236">
    <property type="component" value="Unassembled WGS sequence"/>
</dbReference>
<reference evidence="2 3" key="1">
    <citation type="submission" date="2019-04" db="EMBL/GenBank/DDBJ databases">
        <title>Lampropedia sp YIM MLB12 draf genome.</title>
        <authorList>
            <person name="Wang Y.-X."/>
        </authorList>
    </citation>
    <scope>NUCLEOTIDE SEQUENCE [LARGE SCALE GENOMIC DNA]</scope>
    <source>
        <strain evidence="2 3">YIM MLB12</strain>
    </source>
</reference>
<dbReference type="InterPro" id="IPR002937">
    <property type="entry name" value="Amino_oxidase"/>
</dbReference>
<gene>
    <name evidence="2" type="ORF">E8K88_13030</name>
</gene>
<sequence>MPDSLRQPLAADFQPLRRVAVIGSGIAGLSCAYLLSEHCEVTLFEADNRLGGHAHTVDVHLDGLSAPVDTGFLVFNNKTYPNLLGLFAALGVQRIASDMSFGVSLDSGRLEWAGTNLQTVFAQRSNLLSWRFWGMLKDIMRFNRSAPQSLQESLANGQTLGELLAKHRYSTSFKEQYLLPMAAAIWSSAPGDILDFPAETFLRFCINHGLLQIANRPQWYTVAGGSRSYVNAIASYVQDIRLGCAVQQVTRTPSGVHITTASGLERFDGVVLATHAPQSLAMLSDACDLERQVLGAVRYQSNQVVLHTDEALLPRRLQVRSAWNYLRQSAQDGRSPVCVSYLINQLQPVPFKQPVVVTLNPDKEPASGKVLGRYVYEHPLFDTAAIAAQKQLPLLQGKRRTWFAGAWTRYGFHEDGLLSALHVASDFGILPDWAEL</sequence>
<dbReference type="GO" id="GO:0016491">
    <property type="term" value="F:oxidoreductase activity"/>
    <property type="evidence" value="ECO:0007669"/>
    <property type="project" value="InterPro"/>
</dbReference>
<comment type="caution">
    <text evidence="2">The sequence shown here is derived from an EMBL/GenBank/DDBJ whole genome shotgun (WGS) entry which is preliminary data.</text>
</comment>
<accession>A0A4S5BMQ6</accession>
<evidence type="ECO:0000313" key="3">
    <source>
        <dbReference type="Proteomes" id="UP000306236"/>
    </source>
</evidence>
<dbReference type="AlphaFoldDB" id="A0A4S5BMQ6"/>
<dbReference type="Gene3D" id="3.30.70.1990">
    <property type="match status" value="1"/>
</dbReference>
<evidence type="ECO:0000259" key="1">
    <source>
        <dbReference type="Pfam" id="PF01593"/>
    </source>
</evidence>
<dbReference type="EMBL" id="SSWX01000017">
    <property type="protein sequence ID" value="THJ32165.1"/>
    <property type="molecule type" value="Genomic_DNA"/>
</dbReference>
<dbReference type="FunFam" id="1.10.405.20:FF:000001">
    <property type="entry name" value="Amine oxidase"/>
    <property type="match status" value="1"/>
</dbReference>
<dbReference type="SUPFAM" id="SSF51905">
    <property type="entry name" value="FAD/NAD(P)-binding domain"/>
    <property type="match status" value="1"/>
</dbReference>
<dbReference type="InterPro" id="IPR050464">
    <property type="entry name" value="Zeta_carotene_desat/Oxidored"/>
</dbReference>